<evidence type="ECO:0000313" key="1">
    <source>
        <dbReference type="EMBL" id="ODQ46468.1"/>
    </source>
</evidence>
<reference evidence="1 2" key="1">
    <citation type="journal article" date="2016" name="Proc. Natl. Acad. Sci. U.S.A.">
        <title>Comparative genomics of biotechnologically important yeasts.</title>
        <authorList>
            <person name="Riley R."/>
            <person name="Haridas S."/>
            <person name="Wolfe K.H."/>
            <person name="Lopes M.R."/>
            <person name="Hittinger C.T."/>
            <person name="Goeker M."/>
            <person name="Salamov A.A."/>
            <person name="Wisecaver J.H."/>
            <person name="Long T.M."/>
            <person name="Calvey C.H."/>
            <person name="Aerts A.L."/>
            <person name="Barry K.W."/>
            <person name="Choi C."/>
            <person name="Clum A."/>
            <person name="Coughlan A.Y."/>
            <person name="Deshpande S."/>
            <person name="Douglass A.P."/>
            <person name="Hanson S.J."/>
            <person name="Klenk H.-P."/>
            <person name="LaButti K.M."/>
            <person name="Lapidus A."/>
            <person name="Lindquist E.A."/>
            <person name="Lipzen A.M."/>
            <person name="Meier-Kolthoff J.P."/>
            <person name="Ohm R.A."/>
            <person name="Otillar R.P."/>
            <person name="Pangilinan J.L."/>
            <person name="Peng Y."/>
            <person name="Rokas A."/>
            <person name="Rosa C.A."/>
            <person name="Scheuner C."/>
            <person name="Sibirny A.A."/>
            <person name="Slot J.C."/>
            <person name="Stielow J.B."/>
            <person name="Sun H."/>
            <person name="Kurtzman C.P."/>
            <person name="Blackwell M."/>
            <person name="Grigoriev I.V."/>
            <person name="Jeffries T.W."/>
        </authorList>
    </citation>
    <scope>NUCLEOTIDE SEQUENCE [LARGE SCALE GENOMIC DNA]</scope>
    <source>
        <strain evidence="1 2">NRRL Y-2026</strain>
    </source>
</reference>
<proteinExistence type="predicted"/>
<sequence>MSKTSIEDLQEQINDLKSQVVKQRAIIAKTAQQMLSMQVKDTKQHMDSIPDPLGLGGAGKAGGGAAGAAAAVDTADFATNEDLVQLVGELQGQLNLLEQKSVLRTVNSHQHRDSDVLLALPNLDGDMPASEVFPHSVAEFVNLGDDVVVQLCKFYQLLPPTLEERARMQAFVEGKIASPNEPLNGDYEPPADDYPPETLAELFVELANFIGVSHIKKRED</sequence>
<evidence type="ECO:0000313" key="2">
    <source>
        <dbReference type="Proteomes" id="UP000094455"/>
    </source>
</evidence>
<dbReference type="OrthoDB" id="4076200at2759"/>
<accession>A0A1E3NLM3</accession>
<gene>
    <name evidence="1" type="ORF">PICMEDRAFT_72537</name>
</gene>
<dbReference type="Pfam" id="PF07957">
    <property type="entry name" value="DUF3294"/>
    <property type="match status" value="1"/>
</dbReference>
<dbReference type="EMBL" id="KV454003">
    <property type="protein sequence ID" value="ODQ46468.1"/>
    <property type="molecule type" value="Genomic_DNA"/>
</dbReference>
<dbReference type="GeneID" id="30180914"/>
<keyword evidence="2" id="KW-1185">Reference proteome</keyword>
<dbReference type="Proteomes" id="UP000094455">
    <property type="component" value="Unassembled WGS sequence"/>
</dbReference>
<name>A0A1E3NLM3_9ASCO</name>
<dbReference type="InterPro" id="IPR012917">
    <property type="entry name" value="DUF3294"/>
</dbReference>
<dbReference type="RefSeq" id="XP_019017581.1">
    <property type="nucleotide sequence ID" value="XM_019164227.1"/>
</dbReference>
<organism evidence="1 2">
    <name type="scientific">Pichia membranifaciens NRRL Y-2026</name>
    <dbReference type="NCBI Taxonomy" id="763406"/>
    <lineage>
        <taxon>Eukaryota</taxon>
        <taxon>Fungi</taxon>
        <taxon>Dikarya</taxon>
        <taxon>Ascomycota</taxon>
        <taxon>Saccharomycotina</taxon>
        <taxon>Pichiomycetes</taxon>
        <taxon>Pichiales</taxon>
        <taxon>Pichiaceae</taxon>
        <taxon>Pichia</taxon>
    </lineage>
</organism>
<dbReference type="AlphaFoldDB" id="A0A1E3NLM3"/>
<dbReference type="STRING" id="763406.A0A1E3NLM3"/>
<protein>
    <submittedName>
        <fullName evidence="1">Uncharacterized protein</fullName>
    </submittedName>
</protein>